<dbReference type="EMBL" id="SWVK01000002">
    <property type="protein sequence ID" value="NFN34034.1"/>
    <property type="molecule type" value="Genomic_DNA"/>
</dbReference>
<dbReference type="RefSeq" id="WP_012451228.1">
    <property type="nucleotide sequence ID" value="NZ_CP010520.1"/>
</dbReference>
<name>A0A0M1M6P6_CLOBO</name>
<dbReference type="EMBL" id="SWOV01000025">
    <property type="protein sequence ID" value="NFF88228.1"/>
    <property type="molecule type" value="Genomic_DNA"/>
</dbReference>
<organism evidence="1 4">
    <name type="scientific">Clostridium botulinum</name>
    <dbReference type="NCBI Taxonomy" id="1491"/>
    <lineage>
        <taxon>Bacteria</taxon>
        <taxon>Bacillati</taxon>
        <taxon>Bacillota</taxon>
        <taxon>Clostridia</taxon>
        <taxon>Eubacteriales</taxon>
        <taxon>Clostridiaceae</taxon>
        <taxon>Clostridium</taxon>
    </lineage>
</organism>
<evidence type="ECO:0000313" key="4">
    <source>
        <dbReference type="Proteomes" id="UP000476820"/>
    </source>
</evidence>
<dbReference type="Proteomes" id="UP000473681">
    <property type="component" value="Unassembled WGS sequence"/>
</dbReference>
<comment type="caution">
    <text evidence="1">The sequence shown here is derived from an EMBL/GenBank/DDBJ whole genome shotgun (WGS) entry which is preliminary data.</text>
</comment>
<gene>
    <name evidence="1" type="ORF">FC774_10150</name>
    <name evidence="2" type="ORF">FDB51_02610</name>
</gene>
<proteinExistence type="predicted"/>
<dbReference type="OrthoDB" id="2677224at2"/>
<dbReference type="Proteomes" id="UP000476820">
    <property type="component" value="Unassembled WGS sequence"/>
</dbReference>
<accession>A0A0M1M6P6</accession>
<sequence>MKKFINIFLVVLISFFITGCNEVSQNKIYKIKAPQNNSLSIKGVWRVDNYKVLDDDIYSLNNRKFLVGEDIEICNEYIALKNIEYSNISYKLKLVKDDYVISYEEKYNIGNLNLNKENYEVISVFNDNNIIFEFIKDTSESGLIFYNGALYNVSLVGQINEDIENNIKKEEHKSDSRLVNDYNSPVGVYLGIKSKNKEDNTEEYKTLYVSFKDGKLQPIREKEGLIVPRMNGIWYINKEFVEKNDYYYEYFDAKPINNKEFANSSNKKIENIDKNKYISINFVGNDYIATEVYEGKNFDGEYGKYEVLPIDNITSNIPIVISDIFPADDSKSFKQTYDKVINSFSDEDKQKYSPYMNYSNFSLKRVNGKWTVVGKISPAYGIDGSGYDYTLNLKQNKKLLNYDSLLIPWKTLKRELPGIKDAFTSPNKRIALILTEKALLIDEIENYKINNVPLDIIDMNENDEIIMAEWCIGDYVDNWEKPFLN</sequence>
<evidence type="ECO:0000313" key="2">
    <source>
        <dbReference type="EMBL" id="NFN34034.1"/>
    </source>
</evidence>
<reference evidence="3 4" key="1">
    <citation type="submission" date="2019-04" db="EMBL/GenBank/DDBJ databases">
        <title>Genome sequencing of Clostridium botulinum Groups I-IV and Clostridium butyricum.</title>
        <authorList>
            <person name="Brunt J."/>
            <person name="Van Vliet A.H.M."/>
            <person name="Stringer S.C."/>
            <person name="Carter A.T."/>
            <person name="Peck M.W."/>
        </authorList>
    </citation>
    <scope>NUCLEOTIDE SEQUENCE [LARGE SCALE GENOMIC DNA]</scope>
    <source>
        <strain evidence="1 4">1605</strain>
        <strain evidence="2 3">CB-K-33E</strain>
    </source>
</reference>
<evidence type="ECO:0000313" key="3">
    <source>
        <dbReference type="Proteomes" id="UP000473681"/>
    </source>
</evidence>
<dbReference type="PROSITE" id="PS51257">
    <property type="entry name" value="PROKAR_LIPOPROTEIN"/>
    <property type="match status" value="1"/>
</dbReference>
<evidence type="ECO:0008006" key="5">
    <source>
        <dbReference type="Google" id="ProtNLM"/>
    </source>
</evidence>
<dbReference type="AlphaFoldDB" id="A0A0M1M6P6"/>
<protein>
    <recommendedName>
        <fullName evidence="5">Lipoprotein</fullName>
    </recommendedName>
</protein>
<evidence type="ECO:0000313" key="1">
    <source>
        <dbReference type="EMBL" id="NFF88228.1"/>
    </source>
</evidence>